<name>A0ABW1YCB1_9DEIO</name>
<keyword evidence="3" id="KW-1185">Reference proteome</keyword>
<reference evidence="3" key="1">
    <citation type="journal article" date="2019" name="Int. J. Syst. Evol. Microbiol.">
        <title>The Global Catalogue of Microorganisms (GCM) 10K type strain sequencing project: providing services to taxonomists for standard genome sequencing and annotation.</title>
        <authorList>
            <consortium name="The Broad Institute Genomics Platform"/>
            <consortium name="The Broad Institute Genome Sequencing Center for Infectious Disease"/>
            <person name="Wu L."/>
            <person name="Ma J."/>
        </authorList>
    </citation>
    <scope>NUCLEOTIDE SEQUENCE [LARGE SCALE GENOMIC DNA]</scope>
    <source>
        <strain evidence="3">CGMCC 1.15772</strain>
    </source>
</reference>
<organism evidence="2 3">
    <name type="scientific">Deinococcus lacus</name>
    <dbReference type="NCBI Taxonomy" id="392561"/>
    <lineage>
        <taxon>Bacteria</taxon>
        <taxon>Thermotogati</taxon>
        <taxon>Deinococcota</taxon>
        <taxon>Deinococci</taxon>
        <taxon>Deinococcales</taxon>
        <taxon>Deinococcaceae</taxon>
        <taxon>Deinococcus</taxon>
    </lineage>
</organism>
<evidence type="ECO:0000256" key="1">
    <source>
        <dbReference type="SAM" id="MobiDB-lite"/>
    </source>
</evidence>
<feature type="compositionally biased region" description="Low complexity" evidence="1">
    <location>
        <begin position="1"/>
        <end position="12"/>
    </location>
</feature>
<dbReference type="RefSeq" id="WP_380082687.1">
    <property type="nucleotide sequence ID" value="NZ_JBHSWD010000001.1"/>
</dbReference>
<evidence type="ECO:0000313" key="2">
    <source>
        <dbReference type="EMBL" id="MFC6591681.1"/>
    </source>
</evidence>
<gene>
    <name evidence="2" type="ORF">ACFP81_06425</name>
</gene>
<proteinExistence type="predicted"/>
<dbReference type="Proteomes" id="UP001596297">
    <property type="component" value="Unassembled WGS sequence"/>
</dbReference>
<feature type="region of interest" description="Disordered" evidence="1">
    <location>
        <begin position="1"/>
        <end position="29"/>
    </location>
</feature>
<sequence>MSRASTAARTRTVAGPPNLPAYPVPSNGANIATQPIAKAEKKALSPVSAIPLMKEGA</sequence>
<accession>A0ABW1YCB1</accession>
<dbReference type="EMBL" id="JBHSWD010000001">
    <property type="protein sequence ID" value="MFC6591681.1"/>
    <property type="molecule type" value="Genomic_DNA"/>
</dbReference>
<comment type="caution">
    <text evidence="2">The sequence shown here is derived from an EMBL/GenBank/DDBJ whole genome shotgun (WGS) entry which is preliminary data.</text>
</comment>
<protein>
    <submittedName>
        <fullName evidence="2">Uncharacterized protein</fullName>
    </submittedName>
</protein>
<evidence type="ECO:0000313" key="3">
    <source>
        <dbReference type="Proteomes" id="UP001596297"/>
    </source>
</evidence>